<accession>A0A6J1P0Z4</accession>
<dbReference type="KEGG" id="bany:112055088"/>
<dbReference type="Proteomes" id="UP001652582">
    <property type="component" value="Chromosome 18"/>
</dbReference>
<name>A0A6J1P0Z4_BICAN</name>
<dbReference type="OrthoDB" id="8122616at2759"/>
<gene>
    <name evidence="2" type="primary">LOC112055088</name>
</gene>
<dbReference type="AlphaFoldDB" id="A0A6J1P0Z4"/>
<dbReference type="GeneID" id="112055088"/>
<protein>
    <submittedName>
        <fullName evidence="2">Spherulin-2A-like</fullName>
    </submittedName>
</protein>
<evidence type="ECO:0000313" key="2">
    <source>
        <dbReference type="RefSeq" id="XP_023950848.2"/>
    </source>
</evidence>
<dbReference type="SUPFAM" id="SSF56973">
    <property type="entry name" value="Aerolisin/ETX pore-forming domain"/>
    <property type="match status" value="1"/>
</dbReference>
<dbReference type="RefSeq" id="XP_023950848.2">
    <property type="nucleotide sequence ID" value="XM_024095080.2"/>
</dbReference>
<reference evidence="2" key="1">
    <citation type="submission" date="2025-08" db="UniProtKB">
        <authorList>
            <consortium name="RefSeq"/>
        </authorList>
    </citation>
    <scope>IDENTIFICATION</scope>
</reference>
<evidence type="ECO:0000313" key="1">
    <source>
        <dbReference type="Proteomes" id="UP001652582"/>
    </source>
</evidence>
<sequence>MAVRNHYGPIPRNVYLKSPTPWGDLYKEYNWEQVSMLLKVKSAKINESSIKSVLILAQNFDNPSNKTIKVNAGITQSVENTVTTSWSSTKEVTVAQEIEYDLNIIFAKLSGTTSFSYTSSWGKSEEKSETITIGKINNFLAYLLPIP</sequence>
<organism evidence="1 2">
    <name type="scientific">Bicyclus anynana</name>
    <name type="common">Squinting bush brown butterfly</name>
    <dbReference type="NCBI Taxonomy" id="110368"/>
    <lineage>
        <taxon>Eukaryota</taxon>
        <taxon>Metazoa</taxon>
        <taxon>Ecdysozoa</taxon>
        <taxon>Arthropoda</taxon>
        <taxon>Hexapoda</taxon>
        <taxon>Insecta</taxon>
        <taxon>Pterygota</taxon>
        <taxon>Neoptera</taxon>
        <taxon>Endopterygota</taxon>
        <taxon>Lepidoptera</taxon>
        <taxon>Glossata</taxon>
        <taxon>Ditrysia</taxon>
        <taxon>Papilionoidea</taxon>
        <taxon>Nymphalidae</taxon>
        <taxon>Satyrinae</taxon>
        <taxon>Satyrini</taxon>
        <taxon>Mycalesina</taxon>
        <taxon>Bicyclus</taxon>
    </lineage>
</organism>
<proteinExistence type="predicted"/>
<dbReference type="Gene3D" id="2.170.15.10">
    <property type="entry name" value="Proaerolysin, chain A, domain 3"/>
    <property type="match status" value="1"/>
</dbReference>
<keyword evidence="1" id="KW-1185">Reference proteome</keyword>